<organism evidence="1 2">
    <name type="scientific">Hungatella hathewayi</name>
    <dbReference type="NCBI Taxonomy" id="154046"/>
    <lineage>
        <taxon>Bacteria</taxon>
        <taxon>Bacillati</taxon>
        <taxon>Bacillota</taxon>
        <taxon>Clostridia</taxon>
        <taxon>Lachnospirales</taxon>
        <taxon>Lachnospiraceae</taxon>
        <taxon>Hungatella</taxon>
    </lineage>
</organism>
<sequence>MDEDLMFETGTKILEDRLKEADFDNIFVLFEQVCNSDDILTFTLKGYSESFQFVFDEYSYAIVFENGSCRTVKGTISLPDVTFRIHKAVALDIINGRVYSAVAHMNGDVDYIGYKDGAIRFISILENVLDEITDLARRYGA</sequence>
<evidence type="ECO:0000313" key="1">
    <source>
        <dbReference type="EMBL" id="CUP01353.1"/>
    </source>
</evidence>
<proteinExistence type="predicted"/>
<dbReference type="AlphaFoldDB" id="A0A174JNL5"/>
<accession>A0A174JNL5</accession>
<dbReference type="InterPro" id="IPR036527">
    <property type="entry name" value="SCP2_sterol-bd_dom_sf"/>
</dbReference>
<dbReference type="SUPFAM" id="SSF55718">
    <property type="entry name" value="SCP-like"/>
    <property type="match status" value="1"/>
</dbReference>
<dbReference type="Gene3D" id="3.30.1050.10">
    <property type="entry name" value="SCP2 sterol-binding domain"/>
    <property type="match status" value="1"/>
</dbReference>
<evidence type="ECO:0000313" key="2">
    <source>
        <dbReference type="Proteomes" id="UP000095651"/>
    </source>
</evidence>
<gene>
    <name evidence="1" type="ORF">ERS852407_04696</name>
</gene>
<protein>
    <submittedName>
        <fullName evidence="1">Uncharacterized protein</fullName>
    </submittedName>
</protein>
<name>A0A174JNL5_9FIRM</name>
<dbReference type="EMBL" id="CYZE01000016">
    <property type="protein sequence ID" value="CUP01353.1"/>
    <property type="molecule type" value="Genomic_DNA"/>
</dbReference>
<dbReference type="RefSeq" id="WP_055658852.1">
    <property type="nucleotide sequence ID" value="NZ_CABIXC010000016.1"/>
</dbReference>
<reference evidence="1 2" key="1">
    <citation type="submission" date="2015-09" db="EMBL/GenBank/DDBJ databases">
        <authorList>
            <consortium name="Pathogen Informatics"/>
        </authorList>
    </citation>
    <scope>NUCLEOTIDE SEQUENCE [LARGE SCALE GENOMIC DNA]</scope>
    <source>
        <strain evidence="1 2">2789STDY5608850</strain>
    </source>
</reference>
<dbReference type="Proteomes" id="UP000095651">
    <property type="component" value="Unassembled WGS sequence"/>
</dbReference>